<dbReference type="Proteomes" id="UP001218218">
    <property type="component" value="Unassembled WGS sequence"/>
</dbReference>
<feature type="transmembrane region" description="Helical" evidence="3">
    <location>
        <begin position="213"/>
        <end position="234"/>
    </location>
</feature>
<feature type="region of interest" description="Disordered" evidence="2">
    <location>
        <begin position="1"/>
        <end position="87"/>
    </location>
</feature>
<dbReference type="SUPFAM" id="SSF50182">
    <property type="entry name" value="Sm-like ribonucleoproteins"/>
    <property type="match status" value="1"/>
</dbReference>
<dbReference type="SUPFAM" id="SSF47473">
    <property type="entry name" value="EF-hand"/>
    <property type="match status" value="1"/>
</dbReference>
<keyword evidence="3" id="KW-0812">Transmembrane</keyword>
<evidence type="ECO:0000256" key="1">
    <source>
        <dbReference type="ARBA" id="ARBA00022837"/>
    </source>
</evidence>
<evidence type="ECO:0000259" key="4">
    <source>
        <dbReference type="PROSITE" id="PS50222"/>
    </source>
</evidence>
<organism evidence="5 6">
    <name type="scientific">Mycena albidolilacea</name>
    <dbReference type="NCBI Taxonomy" id="1033008"/>
    <lineage>
        <taxon>Eukaryota</taxon>
        <taxon>Fungi</taxon>
        <taxon>Dikarya</taxon>
        <taxon>Basidiomycota</taxon>
        <taxon>Agaricomycotina</taxon>
        <taxon>Agaricomycetes</taxon>
        <taxon>Agaricomycetidae</taxon>
        <taxon>Agaricales</taxon>
        <taxon>Marasmiineae</taxon>
        <taxon>Mycenaceae</taxon>
        <taxon>Mycena</taxon>
    </lineage>
</organism>
<keyword evidence="3" id="KW-0472">Membrane</keyword>
<gene>
    <name evidence="5" type="ORF">DFH08DRAFT_829738</name>
</gene>
<dbReference type="SMART" id="SM00054">
    <property type="entry name" value="EFh"/>
    <property type="match status" value="1"/>
</dbReference>
<feature type="transmembrane region" description="Helical" evidence="3">
    <location>
        <begin position="165"/>
        <end position="193"/>
    </location>
</feature>
<feature type="compositionally biased region" description="Acidic residues" evidence="2">
    <location>
        <begin position="814"/>
        <end position="824"/>
    </location>
</feature>
<comment type="caution">
    <text evidence="5">The sequence shown here is derived from an EMBL/GenBank/DDBJ whole genome shotgun (WGS) entry which is preliminary data.</text>
</comment>
<feature type="transmembrane region" description="Helical" evidence="3">
    <location>
        <begin position="578"/>
        <end position="599"/>
    </location>
</feature>
<name>A0AAD7AU07_9AGAR</name>
<dbReference type="InterPro" id="IPR006685">
    <property type="entry name" value="MscS_channel_2nd"/>
</dbReference>
<feature type="transmembrane region" description="Helical" evidence="3">
    <location>
        <begin position="270"/>
        <end position="291"/>
    </location>
</feature>
<accession>A0AAD7AU07</accession>
<evidence type="ECO:0000256" key="3">
    <source>
        <dbReference type="SAM" id="Phobius"/>
    </source>
</evidence>
<dbReference type="InterPro" id="IPR010920">
    <property type="entry name" value="LSM_dom_sf"/>
</dbReference>
<dbReference type="GO" id="GO:0006874">
    <property type="term" value="P:intracellular calcium ion homeostasis"/>
    <property type="evidence" value="ECO:0007669"/>
    <property type="project" value="TreeGrafter"/>
</dbReference>
<proteinExistence type="predicted"/>
<feature type="region of interest" description="Disordered" evidence="2">
    <location>
        <begin position="107"/>
        <end position="135"/>
    </location>
</feature>
<dbReference type="Pfam" id="PF25886">
    <property type="entry name" value="Msy1"/>
    <property type="match status" value="1"/>
</dbReference>
<feature type="compositionally biased region" description="Acidic residues" evidence="2">
    <location>
        <begin position="124"/>
        <end position="135"/>
    </location>
</feature>
<sequence length="861" mass="96610">MPPRRAIPNIDIGPSHHHRFVNDPSEDGPVFISSPPLSAENLLASPPYKKQASRSNLLPDRDPSPSPSYRSAFFMPSEADEAPNEKKGKIRASVHYPADIVVPPHVTEHDHQSLQSAASSVAGTDDEDDGEYDWSDEEDLVDEEAKFEERMGNAPKKSGWGFKRIFTLLFSSLIGSTFLAGVLVTPGIILYFFWYKPSRTAYRHKVTLNVQAWLFWAAANLLISWYLAMIIDIIPSIVRFMISVAWGHVSETIKSRIEMYNSVKNTIKPVFYAASCWVSWVIIFGHIFKLYGEGAINRQGYTDTIFQVVEFFFFFTLVLCAQRLLSHLIAFAFHRTAFKDRLDAVDETLQVVEKLREYRPKQQKRASGFRTPLFGGFGTPTLDKDNLNFVSSKLKDHKRHSEHGGTDIKGNGANAQREGLSVPASRPMSIISEDHSPHHYPPSRGDREVHDATLVATAAKAFKSAILHDARNIKGKDAISGTDWNVNSPSEAKRLARSIYMRFKNSSRNYLLPTDFHPAFPTVEEADAAFRVFDKDNNGDLSRAEIKTTLMKVYKERRFLARAMRDVGAALKTLDNMLLLFALIVQFFISLSVFGVNVTSSLTSVYTLGIGASFIFKGAASSAFDSIMFLFVTHPFDTGDRCFIDDEVMVVKKMTLFATIFTRADGMESYYFNSQLANKFITNVRRSGKMFENLTMQVAWRTPLAKLDALEAAMNTWLSTEQNRWFVPGTGVTLQRIQFQQYIEFTMAFGHNGTWQDWGLRSARKTAFHAAVQHYSRELGIVCYNAPQPVIWGDPNLELPPYPPPTSPTAASPPEEEAEAETDVVLDKPMPTLGFTPHPTSGLLRARTRGKKAVRAVGGDS</sequence>
<dbReference type="Gene3D" id="1.10.238.10">
    <property type="entry name" value="EF-hand"/>
    <property type="match status" value="1"/>
</dbReference>
<dbReference type="InterPro" id="IPR018247">
    <property type="entry name" value="EF_Hand_1_Ca_BS"/>
</dbReference>
<keyword evidence="6" id="KW-1185">Reference proteome</keyword>
<feature type="domain" description="EF-hand" evidence="4">
    <location>
        <begin position="521"/>
        <end position="556"/>
    </location>
</feature>
<feature type="region of interest" description="Disordered" evidence="2">
    <location>
        <begin position="395"/>
        <end position="423"/>
    </location>
</feature>
<dbReference type="InterPro" id="IPR011992">
    <property type="entry name" value="EF-hand-dom_pair"/>
</dbReference>
<feature type="transmembrane region" description="Helical" evidence="3">
    <location>
        <begin position="311"/>
        <end position="333"/>
    </location>
</feature>
<dbReference type="GO" id="GO:0005509">
    <property type="term" value="F:calcium ion binding"/>
    <property type="evidence" value="ECO:0007669"/>
    <property type="project" value="InterPro"/>
</dbReference>
<dbReference type="Pfam" id="PF00924">
    <property type="entry name" value="MS_channel_2nd"/>
    <property type="match status" value="1"/>
</dbReference>
<dbReference type="PROSITE" id="PS00018">
    <property type="entry name" value="EF_HAND_1"/>
    <property type="match status" value="1"/>
</dbReference>
<protein>
    <recommendedName>
        <fullName evidence="4">EF-hand domain-containing protein</fullName>
    </recommendedName>
</protein>
<feature type="transmembrane region" description="Helical" evidence="3">
    <location>
        <begin position="605"/>
        <end position="631"/>
    </location>
</feature>
<evidence type="ECO:0000256" key="2">
    <source>
        <dbReference type="SAM" id="MobiDB-lite"/>
    </source>
</evidence>
<dbReference type="AlphaFoldDB" id="A0AAD7AU07"/>
<dbReference type="GO" id="GO:0005262">
    <property type="term" value="F:calcium channel activity"/>
    <property type="evidence" value="ECO:0007669"/>
    <property type="project" value="TreeGrafter"/>
</dbReference>
<dbReference type="PANTHER" id="PTHR31323">
    <property type="entry name" value="MECHANOSENSITIVE ION CHANNEL PROTEIN MSY2"/>
    <property type="match status" value="1"/>
</dbReference>
<evidence type="ECO:0000313" key="5">
    <source>
        <dbReference type="EMBL" id="KAJ7367909.1"/>
    </source>
</evidence>
<dbReference type="InterPro" id="IPR002048">
    <property type="entry name" value="EF_hand_dom"/>
</dbReference>
<feature type="compositionally biased region" description="Pro residues" evidence="2">
    <location>
        <begin position="798"/>
        <end position="807"/>
    </location>
</feature>
<reference evidence="5" key="1">
    <citation type="submission" date="2023-03" db="EMBL/GenBank/DDBJ databases">
        <title>Massive genome expansion in bonnet fungi (Mycena s.s.) driven by repeated elements and novel gene families across ecological guilds.</title>
        <authorList>
            <consortium name="Lawrence Berkeley National Laboratory"/>
            <person name="Harder C.B."/>
            <person name="Miyauchi S."/>
            <person name="Viragh M."/>
            <person name="Kuo A."/>
            <person name="Thoen E."/>
            <person name="Andreopoulos B."/>
            <person name="Lu D."/>
            <person name="Skrede I."/>
            <person name="Drula E."/>
            <person name="Henrissat B."/>
            <person name="Morin E."/>
            <person name="Kohler A."/>
            <person name="Barry K."/>
            <person name="LaButti K."/>
            <person name="Morin E."/>
            <person name="Salamov A."/>
            <person name="Lipzen A."/>
            <person name="Mereny Z."/>
            <person name="Hegedus B."/>
            <person name="Baldrian P."/>
            <person name="Stursova M."/>
            <person name="Weitz H."/>
            <person name="Taylor A."/>
            <person name="Grigoriev I.V."/>
            <person name="Nagy L.G."/>
            <person name="Martin F."/>
            <person name="Kauserud H."/>
        </authorList>
    </citation>
    <scope>NUCLEOTIDE SEQUENCE</scope>
    <source>
        <strain evidence="5">CBHHK002</strain>
    </source>
</reference>
<dbReference type="InterPro" id="IPR058650">
    <property type="entry name" value="Msy1/2-like"/>
</dbReference>
<dbReference type="PROSITE" id="PS50222">
    <property type="entry name" value="EF_HAND_2"/>
    <property type="match status" value="1"/>
</dbReference>
<dbReference type="EMBL" id="JARIHO010000001">
    <property type="protein sequence ID" value="KAJ7367909.1"/>
    <property type="molecule type" value="Genomic_DNA"/>
</dbReference>
<feature type="compositionally biased region" description="Polar residues" evidence="2">
    <location>
        <begin position="113"/>
        <end position="122"/>
    </location>
</feature>
<evidence type="ECO:0000313" key="6">
    <source>
        <dbReference type="Proteomes" id="UP001218218"/>
    </source>
</evidence>
<keyword evidence="3" id="KW-1133">Transmembrane helix</keyword>
<dbReference type="GO" id="GO:0016020">
    <property type="term" value="C:membrane"/>
    <property type="evidence" value="ECO:0007669"/>
    <property type="project" value="InterPro"/>
</dbReference>
<keyword evidence="1" id="KW-0106">Calcium</keyword>
<dbReference type="PANTHER" id="PTHR31323:SF1">
    <property type="entry name" value="MECHANOSENSITIVE ION CHANNEL PROTEIN"/>
    <property type="match status" value="1"/>
</dbReference>
<feature type="region of interest" description="Disordered" evidence="2">
    <location>
        <begin position="795"/>
        <end position="861"/>
    </location>
</feature>